<dbReference type="Proteomes" id="UP000681075">
    <property type="component" value="Unassembled WGS sequence"/>
</dbReference>
<dbReference type="AlphaFoldDB" id="A0A8S8XJL4"/>
<name>A0A8S8XJL4_9PROT</name>
<comment type="caution">
    <text evidence="1">The sequence shown here is derived from an EMBL/GenBank/DDBJ whole genome shotgun (WGS) entry which is preliminary data.</text>
</comment>
<dbReference type="EMBL" id="BOPV01000001">
    <property type="protein sequence ID" value="GIL41366.1"/>
    <property type="molecule type" value="Genomic_DNA"/>
</dbReference>
<protein>
    <recommendedName>
        <fullName evidence="3">DUF1501 domain-containing protein</fullName>
    </recommendedName>
</protein>
<proteinExistence type="predicted"/>
<dbReference type="Pfam" id="PF07394">
    <property type="entry name" value="DUF1501"/>
    <property type="match status" value="1"/>
</dbReference>
<dbReference type="InterPro" id="IPR010869">
    <property type="entry name" value="DUF1501"/>
</dbReference>
<evidence type="ECO:0008006" key="3">
    <source>
        <dbReference type="Google" id="ProtNLM"/>
    </source>
</evidence>
<keyword evidence="2" id="KW-1185">Reference proteome</keyword>
<accession>A0A8S8XJL4</accession>
<sequence length="419" mass="44384">MMHMKRRDLLKLTGSAALLAATGLRDLAFANEPGAGDTVLVFLFLRGGCDVLNLIGPSNDAAYAEARAPDLRVLDSGDHAGLQLLTGGRDDFRLHPEAAPLLELYQQKHLAIVHATGLADETRSHFVAQDLMERGWLDNNKQRPSGANGWMTRWLTEIGGAHGLARAISTTGAVAKSLEGQRDALCVPNLKYGYGVPGGDEARAVLSSLYAGPGLAATSGRDAVAAVAALDARLPRGADHRPLPYEPAHGAQYDENTDIGTALSTVARLIKLDVGLRAACVDMGGWDTHEGQPGRFNNLAKNLSRALAAFWNDVASEQNRVLLIATTEFGRRLRSNKSNGTDHGHGGATLALGGCVDGGRLLGPWPGLHGDALDRGVDLAVATDYRSVLAEAVAPTVSPAALQRIFPGFRAEQRLGLLR</sequence>
<evidence type="ECO:0000313" key="1">
    <source>
        <dbReference type="EMBL" id="GIL41366.1"/>
    </source>
</evidence>
<gene>
    <name evidence="1" type="ORF">TMPK1_36030</name>
</gene>
<reference evidence="1" key="1">
    <citation type="submission" date="2021-02" db="EMBL/GenBank/DDBJ databases">
        <title>Genome sequence of Rhodospirillales sp. strain TMPK1 isolated from soil.</title>
        <authorList>
            <person name="Nakai R."/>
            <person name="Kusada H."/>
            <person name="Tamaki H."/>
        </authorList>
    </citation>
    <scope>NUCLEOTIDE SEQUENCE</scope>
    <source>
        <strain evidence="1">TMPK1</strain>
    </source>
</reference>
<organism evidence="1 2">
    <name type="scientific">Roseiterribacter gracilis</name>
    <dbReference type="NCBI Taxonomy" id="2812848"/>
    <lineage>
        <taxon>Bacteria</taxon>
        <taxon>Pseudomonadati</taxon>
        <taxon>Pseudomonadota</taxon>
        <taxon>Alphaproteobacteria</taxon>
        <taxon>Rhodospirillales</taxon>
        <taxon>Roseiterribacteraceae</taxon>
        <taxon>Roseiterribacter</taxon>
    </lineage>
</organism>
<dbReference type="PANTHER" id="PTHR43737">
    <property type="entry name" value="BLL7424 PROTEIN"/>
    <property type="match status" value="1"/>
</dbReference>
<dbReference type="InterPro" id="IPR006311">
    <property type="entry name" value="TAT_signal"/>
</dbReference>
<evidence type="ECO:0000313" key="2">
    <source>
        <dbReference type="Proteomes" id="UP000681075"/>
    </source>
</evidence>
<dbReference type="PROSITE" id="PS51318">
    <property type="entry name" value="TAT"/>
    <property type="match status" value="1"/>
</dbReference>
<dbReference type="PANTHER" id="PTHR43737:SF1">
    <property type="entry name" value="DUF1501 DOMAIN-CONTAINING PROTEIN"/>
    <property type="match status" value="1"/>
</dbReference>